<dbReference type="PANTHER" id="PTHR43625:SF90">
    <property type="entry name" value="PERAKINE REDUCTASE"/>
    <property type="match status" value="1"/>
</dbReference>
<sequence length="145" mass="15732">MELVVPKRKLGSQGLVVSAQGLGCVHMSGSGVFGPSRPEPDMITLIRHAIDSGVTFLDTADFYGANGNEILINGKALKDGYREKAQIGTKFGYRSIDGMLEVCGDPAYVRAACEASLKRLDIDCIDLYYAHQINTSIPIEIMIHN</sequence>
<keyword evidence="2" id="KW-0560">Oxidoreductase</keyword>
<evidence type="ECO:0000256" key="1">
    <source>
        <dbReference type="ARBA" id="ARBA00022857"/>
    </source>
</evidence>
<protein>
    <recommendedName>
        <fullName evidence="3">NADP-dependent oxidoreductase domain-containing protein</fullName>
    </recommendedName>
</protein>
<evidence type="ECO:0000256" key="2">
    <source>
        <dbReference type="ARBA" id="ARBA00023002"/>
    </source>
</evidence>
<dbReference type="InterPro" id="IPR023210">
    <property type="entry name" value="NADP_OxRdtase_dom"/>
</dbReference>
<gene>
    <name evidence="4" type="ORF">QVD17_32689</name>
</gene>
<organism evidence="4 5">
    <name type="scientific">Tagetes erecta</name>
    <name type="common">African marigold</name>
    <dbReference type="NCBI Taxonomy" id="13708"/>
    <lineage>
        <taxon>Eukaryota</taxon>
        <taxon>Viridiplantae</taxon>
        <taxon>Streptophyta</taxon>
        <taxon>Embryophyta</taxon>
        <taxon>Tracheophyta</taxon>
        <taxon>Spermatophyta</taxon>
        <taxon>Magnoliopsida</taxon>
        <taxon>eudicotyledons</taxon>
        <taxon>Gunneridae</taxon>
        <taxon>Pentapetalae</taxon>
        <taxon>asterids</taxon>
        <taxon>campanulids</taxon>
        <taxon>Asterales</taxon>
        <taxon>Asteraceae</taxon>
        <taxon>Asteroideae</taxon>
        <taxon>Heliantheae alliance</taxon>
        <taxon>Tageteae</taxon>
        <taxon>Tagetes</taxon>
    </lineage>
</organism>
<accession>A0AAD8NK73</accession>
<dbReference type="GO" id="GO:0016491">
    <property type="term" value="F:oxidoreductase activity"/>
    <property type="evidence" value="ECO:0007669"/>
    <property type="project" value="UniProtKB-KW"/>
</dbReference>
<evidence type="ECO:0000259" key="3">
    <source>
        <dbReference type="Pfam" id="PF00248"/>
    </source>
</evidence>
<keyword evidence="1" id="KW-0521">NADP</keyword>
<reference evidence="4" key="1">
    <citation type="journal article" date="2023" name="bioRxiv">
        <title>Improved chromosome-level genome assembly for marigold (Tagetes erecta).</title>
        <authorList>
            <person name="Jiang F."/>
            <person name="Yuan L."/>
            <person name="Wang S."/>
            <person name="Wang H."/>
            <person name="Xu D."/>
            <person name="Wang A."/>
            <person name="Fan W."/>
        </authorList>
    </citation>
    <scope>NUCLEOTIDE SEQUENCE</scope>
    <source>
        <strain evidence="4">WSJ</strain>
        <tissue evidence="4">Leaf</tissue>
    </source>
</reference>
<evidence type="ECO:0000313" key="4">
    <source>
        <dbReference type="EMBL" id="KAK1411872.1"/>
    </source>
</evidence>
<dbReference type="PANTHER" id="PTHR43625">
    <property type="entry name" value="AFLATOXIN B1 ALDEHYDE REDUCTASE"/>
    <property type="match status" value="1"/>
</dbReference>
<proteinExistence type="predicted"/>
<dbReference type="GO" id="GO:0005737">
    <property type="term" value="C:cytoplasm"/>
    <property type="evidence" value="ECO:0007669"/>
    <property type="project" value="TreeGrafter"/>
</dbReference>
<keyword evidence="5" id="KW-1185">Reference proteome</keyword>
<dbReference type="SUPFAM" id="SSF51430">
    <property type="entry name" value="NAD(P)-linked oxidoreductase"/>
    <property type="match status" value="1"/>
</dbReference>
<dbReference type="InterPro" id="IPR050791">
    <property type="entry name" value="Aldo-Keto_reductase"/>
</dbReference>
<dbReference type="Proteomes" id="UP001229421">
    <property type="component" value="Unassembled WGS sequence"/>
</dbReference>
<dbReference type="EMBL" id="JAUHHV010000009">
    <property type="protein sequence ID" value="KAK1411872.1"/>
    <property type="molecule type" value="Genomic_DNA"/>
</dbReference>
<comment type="caution">
    <text evidence="4">The sequence shown here is derived from an EMBL/GenBank/DDBJ whole genome shotgun (WGS) entry which is preliminary data.</text>
</comment>
<dbReference type="AlphaFoldDB" id="A0AAD8NK73"/>
<name>A0AAD8NK73_TARER</name>
<evidence type="ECO:0000313" key="5">
    <source>
        <dbReference type="Proteomes" id="UP001229421"/>
    </source>
</evidence>
<feature type="domain" description="NADP-dependent oxidoreductase" evidence="3">
    <location>
        <begin position="37"/>
        <end position="140"/>
    </location>
</feature>
<dbReference type="Gene3D" id="3.20.20.100">
    <property type="entry name" value="NADP-dependent oxidoreductase domain"/>
    <property type="match status" value="1"/>
</dbReference>
<dbReference type="InterPro" id="IPR036812">
    <property type="entry name" value="NAD(P)_OxRdtase_dom_sf"/>
</dbReference>
<dbReference type="Pfam" id="PF00248">
    <property type="entry name" value="Aldo_ket_red"/>
    <property type="match status" value="1"/>
</dbReference>